<organism evidence="3 4">
    <name type="scientific">Paraphaeosphaeria minitans</name>
    <dbReference type="NCBI Taxonomy" id="565426"/>
    <lineage>
        <taxon>Eukaryota</taxon>
        <taxon>Fungi</taxon>
        <taxon>Dikarya</taxon>
        <taxon>Ascomycota</taxon>
        <taxon>Pezizomycotina</taxon>
        <taxon>Dothideomycetes</taxon>
        <taxon>Pleosporomycetidae</taxon>
        <taxon>Pleosporales</taxon>
        <taxon>Massarineae</taxon>
        <taxon>Didymosphaeriaceae</taxon>
        <taxon>Paraphaeosphaeria</taxon>
    </lineage>
</organism>
<dbReference type="EMBL" id="WJXW01000008">
    <property type="protein sequence ID" value="KAF9733788.1"/>
    <property type="molecule type" value="Genomic_DNA"/>
</dbReference>
<dbReference type="PROSITE" id="PS00028">
    <property type="entry name" value="ZINC_FINGER_C2H2_1"/>
    <property type="match status" value="1"/>
</dbReference>
<sequence length="929" mass="107177">MRRVYKFLSTPPCTIQVVVETHPFWEGTCRRFWRRFHLASPPKARCFRDNPGCQDGAWTGGLLARSALRTTPHQSHFPSSPVLAGKRRRERRRWTRPPDTMTLHFLLRRHLFDQPYKSPSCQFFAPSAFNYSNAYLQFPAAFLDLANLLATQRRWLDAAADLAPPARTKRRCRNIPPTSSAVPIRESPTPPATPSFGYGPSSVCDEDLESVATLSSDTDAGSAADAETERSRDSGIDLHREWEGERDTPPASEADAILKRIAYHQKRGPAKPRHSKKTKELWKTESKFWKRQASQRLLTRLRLTLSSYWLMVQEETGLSPKDQLRRCDTAVFKTYLEWRTEHSRIKKESAIDAYWKRISMYYHHVVGHAMANKVLKDVRRWIPELELDRSKKEKLAMYVQDLFAILHALWVDDKKPLHGFIRVQISALLLLSAATATRPGALVESASNKGSNKALCFRDVSLMKVPSLTDPKRSVLVANVNLVHVKNKERDGTSKKFSFHLEELPAYCIVSHLLAISFRQDAFYDGFSTIQQIFDLKIPTEREVLRIRWKEDLLDKPFFCNVQSTVEGRVAGFEANVELYQLRRASGDKINEALPTTNRNQTMGHSSETYERYYTPTHIARDFQSIYFGTPSQEDLIRSVARMGLSRDRRAPVELDDQQQEEVRNHPLLVGLRKERDNYKNELYRQGFRPLVQGQGTSLYTDYESTIRKIGSTTEKLRRERLKEAIQTFHNSIDAIEIEKQLSGKPATEILTLPTPEFELRERATVANMLSKPFKDDRARVQHIHTLARLCRLQETPRPKARKRKVDCVEDSMPSSKADDPRAKPTELDIRLERCETTAWKGGDADTLPHLYPVIAPHPVCLLCIGQGSYEWRMRPIPRKDVLKKHIKVHFKDPQYQDEFECRHPACSEKLRGMEHFMRHALDVHRVCH</sequence>
<evidence type="ECO:0000313" key="4">
    <source>
        <dbReference type="Proteomes" id="UP000756921"/>
    </source>
</evidence>
<name>A0A9P6GEF4_9PLEO</name>
<evidence type="ECO:0000313" key="3">
    <source>
        <dbReference type="EMBL" id="KAF9733788.1"/>
    </source>
</evidence>
<proteinExistence type="predicted"/>
<dbReference type="InterPro" id="IPR013087">
    <property type="entry name" value="Znf_C2H2_type"/>
</dbReference>
<feature type="compositionally biased region" description="Low complexity" evidence="1">
    <location>
        <begin position="214"/>
        <end position="225"/>
    </location>
</feature>
<dbReference type="PANTHER" id="PTHR37535:SF4">
    <property type="entry name" value="FLUG DOMAIN-CONTAINING PROTEIN"/>
    <property type="match status" value="1"/>
</dbReference>
<accession>A0A9P6GEF4</accession>
<evidence type="ECO:0000256" key="1">
    <source>
        <dbReference type="SAM" id="MobiDB-lite"/>
    </source>
</evidence>
<dbReference type="Proteomes" id="UP000756921">
    <property type="component" value="Unassembled WGS sequence"/>
</dbReference>
<dbReference type="Pfam" id="PF11917">
    <property type="entry name" value="DUF3435"/>
    <property type="match status" value="1"/>
</dbReference>
<dbReference type="InterPro" id="IPR021842">
    <property type="entry name" value="DUF3435"/>
</dbReference>
<gene>
    <name evidence="3" type="ORF">PMIN01_08131</name>
</gene>
<evidence type="ECO:0000259" key="2">
    <source>
        <dbReference type="PROSITE" id="PS00028"/>
    </source>
</evidence>
<keyword evidence="4" id="KW-1185">Reference proteome</keyword>
<dbReference type="AlphaFoldDB" id="A0A9P6GEF4"/>
<feature type="domain" description="C2H2-type" evidence="2">
    <location>
        <begin position="902"/>
        <end position="925"/>
    </location>
</feature>
<feature type="region of interest" description="Disordered" evidence="1">
    <location>
        <begin position="214"/>
        <end position="253"/>
    </location>
</feature>
<feature type="region of interest" description="Disordered" evidence="1">
    <location>
        <begin position="166"/>
        <end position="200"/>
    </location>
</feature>
<protein>
    <submittedName>
        <fullName evidence="3">C2H2 finger domain protein</fullName>
    </submittedName>
</protein>
<comment type="caution">
    <text evidence="3">The sequence shown here is derived from an EMBL/GenBank/DDBJ whole genome shotgun (WGS) entry which is preliminary data.</text>
</comment>
<feature type="compositionally biased region" description="Basic and acidic residues" evidence="1">
    <location>
        <begin position="227"/>
        <end position="248"/>
    </location>
</feature>
<reference evidence="3" key="1">
    <citation type="journal article" date="2020" name="Mol. Plant Microbe Interact.">
        <title>Genome Sequence of the Biocontrol Agent Coniothyrium minitans strain Conio (IMI 134523).</title>
        <authorList>
            <person name="Patel D."/>
            <person name="Shittu T.A."/>
            <person name="Baroncelli R."/>
            <person name="Muthumeenakshi S."/>
            <person name="Osborne T.H."/>
            <person name="Janganan T.K."/>
            <person name="Sreenivasaprasad S."/>
        </authorList>
    </citation>
    <scope>NUCLEOTIDE SEQUENCE</scope>
    <source>
        <strain evidence="3">Conio</strain>
    </source>
</reference>
<dbReference type="PANTHER" id="PTHR37535">
    <property type="entry name" value="FLUG DOMAIN PROTEIN"/>
    <property type="match status" value="1"/>
</dbReference>
<feature type="region of interest" description="Disordered" evidence="1">
    <location>
        <begin position="802"/>
        <end position="825"/>
    </location>
</feature>
<dbReference type="OrthoDB" id="5426797at2759"/>